<dbReference type="Pfam" id="PF00583">
    <property type="entry name" value="Acetyltransf_1"/>
    <property type="match status" value="1"/>
</dbReference>
<keyword evidence="1" id="KW-0808">Transferase</keyword>
<proteinExistence type="predicted"/>
<feature type="domain" description="N-acetyltransferase" evidence="3">
    <location>
        <begin position="21"/>
        <end position="165"/>
    </location>
</feature>
<organism evidence="4 5">
    <name type="scientific">Bordetella genomosp. 9</name>
    <dbReference type="NCBI Taxonomy" id="1416803"/>
    <lineage>
        <taxon>Bacteria</taxon>
        <taxon>Pseudomonadati</taxon>
        <taxon>Pseudomonadota</taxon>
        <taxon>Betaproteobacteria</taxon>
        <taxon>Burkholderiales</taxon>
        <taxon>Alcaligenaceae</taxon>
        <taxon>Bordetella</taxon>
    </lineage>
</organism>
<comment type="caution">
    <text evidence="4">The sequence shown here is derived from an EMBL/GenBank/DDBJ whole genome shotgun (WGS) entry which is preliminary data.</text>
</comment>
<dbReference type="InterPro" id="IPR016181">
    <property type="entry name" value="Acyl_CoA_acyltransferase"/>
</dbReference>
<dbReference type="RefSeq" id="WP_094848603.1">
    <property type="nucleotide sequence ID" value="NZ_NEVJ01000003.1"/>
</dbReference>
<dbReference type="GO" id="GO:0016747">
    <property type="term" value="F:acyltransferase activity, transferring groups other than amino-acyl groups"/>
    <property type="evidence" value="ECO:0007669"/>
    <property type="project" value="InterPro"/>
</dbReference>
<evidence type="ECO:0000256" key="2">
    <source>
        <dbReference type="ARBA" id="ARBA00023315"/>
    </source>
</evidence>
<dbReference type="OrthoDB" id="9805924at2"/>
<keyword evidence="5" id="KW-1185">Reference proteome</keyword>
<accession>A0A261R5E0</accession>
<dbReference type="EMBL" id="NEVJ01000003">
    <property type="protein sequence ID" value="OZI19987.1"/>
    <property type="molecule type" value="Genomic_DNA"/>
</dbReference>
<dbReference type="PANTHER" id="PTHR43877:SF2">
    <property type="entry name" value="AMINOALKYLPHOSPHONATE N-ACETYLTRANSFERASE-RELATED"/>
    <property type="match status" value="1"/>
</dbReference>
<dbReference type="Proteomes" id="UP000216857">
    <property type="component" value="Unassembled WGS sequence"/>
</dbReference>
<dbReference type="InterPro" id="IPR050832">
    <property type="entry name" value="Bact_Acetyltransf"/>
</dbReference>
<evidence type="ECO:0000256" key="1">
    <source>
        <dbReference type="ARBA" id="ARBA00022679"/>
    </source>
</evidence>
<evidence type="ECO:0000313" key="5">
    <source>
        <dbReference type="Proteomes" id="UP000216857"/>
    </source>
</evidence>
<dbReference type="AlphaFoldDB" id="A0A261R5E0"/>
<evidence type="ECO:0000313" key="4">
    <source>
        <dbReference type="EMBL" id="OZI19987.1"/>
    </source>
</evidence>
<sequence>MRDNGVQSGNVGAGVQGLESQDLRHVETADELRACHAVMRELRPHLRDEEDFTSRVQRMHGDGYRLLAGWSDGEPVALAGYRLQENLIYGTFVYVDDLVVKDGRRGDNWGARLLREVAVIARRAGCRKLVLDTALGNALAQRFYFRVGLLTGAMRFSMDLSKDVA</sequence>
<name>A0A261R5E0_9BORD</name>
<protein>
    <submittedName>
        <fullName evidence="4">GNAT family N-acetyltransferase</fullName>
    </submittedName>
</protein>
<gene>
    <name evidence="4" type="ORF">CAL26_20745</name>
</gene>
<evidence type="ECO:0000259" key="3">
    <source>
        <dbReference type="PROSITE" id="PS51186"/>
    </source>
</evidence>
<dbReference type="CDD" id="cd04301">
    <property type="entry name" value="NAT_SF"/>
    <property type="match status" value="1"/>
</dbReference>
<dbReference type="InterPro" id="IPR000182">
    <property type="entry name" value="GNAT_dom"/>
</dbReference>
<dbReference type="PANTHER" id="PTHR43877">
    <property type="entry name" value="AMINOALKYLPHOSPHONATE N-ACETYLTRANSFERASE-RELATED-RELATED"/>
    <property type="match status" value="1"/>
</dbReference>
<reference evidence="4" key="1">
    <citation type="submission" date="2017-05" db="EMBL/GenBank/DDBJ databases">
        <title>Complete and WGS of Bordetella genogroups.</title>
        <authorList>
            <person name="Spilker T."/>
            <person name="Lipuma J."/>
        </authorList>
    </citation>
    <scope>NUCLEOTIDE SEQUENCE</scope>
    <source>
        <strain evidence="4">AU21707</strain>
    </source>
</reference>
<dbReference type="SUPFAM" id="SSF55729">
    <property type="entry name" value="Acyl-CoA N-acyltransferases (Nat)"/>
    <property type="match status" value="1"/>
</dbReference>
<dbReference type="PROSITE" id="PS51186">
    <property type="entry name" value="GNAT"/>
    <property type="match status" value="1"/>
</dbReference>
<dbReference type="Gene3D" id="3.40.630.30">
    <property type="match status" value="1"/>
</dbReference>
<keyword evidence="2" id="KW-0012">Acyltransferase</keyword>